<evidence type="ECO:0000313" key="2">
    <source>
        <dbReference type="Proteomes" id="UP000236454"/>
    </source>
</evidence>
<dbReference type="AlphaFoldDB" id="A0A1I7BE85"/>
<gene>
    <name evidence="1" type="ORF">SAMN05216474_2725</name>
</gene>
<dbReference type="Proteomes" id="UP000236454">
    <property type="component" value="Unassembled WGS sequence"/>
</dbReference>
<name>A0A1I7BE85_9FLAO</name>
<dbReference type="EMBL" id="FPAS01000005">
    <property type="protein sequence ID" value="SFT85465.1"/>
    <property type="molecule type" value="Genomic_DNA"/>
</dbReference>
<keyword evidence="2" id="KW-1185">Reference proteome</keyword>
<proteinExistence type="predicted"/>
<accession>A0A1I7BE85</accession>
<protein>
    <submittedName>
        <fullName evidence="1">Uncharacterized protein</fullName>
    </submittedName>
</protein>
<evidence type="ECO:0000313" key="1">
    <source>
        <dbReference type="EMBL" id="SFT85465.1"/>
    </source>
</evidence>
<sequence>MKLQQCIFLLLIILFTTSFSTKKHFPKALYIELVIPLNDSVEPRAEGLVLMDSLLYYSNSALSSSYLAKSFRCYEKNFSSSFAYYQGISRSDLEVLSIYFGAEKDQQKVKKSDMHKLRICNSFGTLSLEVKSAAHIKKVVRNVQKLKGLSTRTKKMFSSWEALQACN</sequence>
<organism evidence="1 2">
    <name type="scientific">Lishizhenia tianjinensis</name>
    <dbReference type="NCBI Taxonomy" id="477690"/>
    <lineage>
        <taxon>Bacteria</taxon>
        <taxon>Pseudomonadati</taxon>
        <taxon>Bacteroidota</taxon>
        <taxon>Flavobacteriia</taxon>
        <taxon>Flavobacteriales</taxon>
        <taxon>Crocinitomicaceae</taxon>
        <taxon>Lishizhenia</taxon>
    </lineage>
</organism>
<reference evidence="1 2" key="1">
    <citation type="submission" date="2016-10" db="EMBL/GenBank/DDBJ databases">
        <authorList>
            <person name="de Groot N.N."/>
        </authorList>
    </citation>
    <scope>NUCLEOTIDE SEQUENCE [LARGE SCALE GENOMIC DNA]</scope>
    <source>
        <strain evidence="1 2">CGMCC 1.7005</strain>
    </source>
</reference>